<dbReference type="OrthoDB" id="2960905at2"/>
<dbReference type="Pfam" id="PF07949">
    <property type="entry name" value="YbbR"/>
    <property type="match status" value="4"/>
</dbReference>
<dbReference type="GeneID" id="33895482"/>
<evidence type="ECO:0000313" key="3">
    <source>
        <dbReference type="Proteomes" id="UP000002300"/>
    </source>
</evidence>
<dbReference type="RefSeq" id="WP_011983284.1">
    <property type="nucleotide sequence ID" value="NC_009674.1"/>
</dbReference>
<sequence>MDKLMENHWFLKGISLLLALMLFMSTTITEKNNTANISPFAGDTKETLTDCPIKVDYDTDKYIVTGIPSQVKVKLEGSKASVAAIKAKNKVEIPVDLRGYKKGTYEVPLKAVNLPSNVKATVQPSKIKVAIYNKAKKYVSVDMKLSNEDRLQSGVSIDRAALKPKPDTVEVVGTEEEIDSIASAQAYVDVKDINKTVTKEAEVMIYDKNGKRLYLKTSPSKVSVTVPVVAQTGENSSEKTVPLNYIKKGNVPEGLAVTNISLQPSEVTISGPKDVLDNIKTIEGVEVDLSKITESTTFDASVLLPKGVTSAKPNQVKVSVHVHAQKEQTKHKTVDGIPIQKNGLANDMTAQIIFPQSGKISVDISGEASIVEKITAAQITAVINLQGLSSGTHDVSIQVSGPSNVSINAKQKSAKVTLGKKEQPNKEVQGNIEQSNSQKGNESEAEKSKEQDKETEQNNGTGKENTTEEPKEQDKGENSNG</sequence>
<feature type="compositionally biased region" description="Basic and acidic residues" evidence="1">
    <location>
        <begin position="465"/>
        <end position="481"/>
    </location>
</feature>
<protein>
    <submittedName>
        <fullName evidence="2">YbbR family protein</fullName>
    </submittedName>
</protein>
<dbReference type="PANTHER" id="PTHR37804:SF1">
    <property type="entry name" value="CDAA REGULATORY PROTEIN CDAR"/>
    <property type="match status" value="1"/>
</dbReference>
<reference evidence="2 3" key="1">
    <citation type="journal article" date="2008" name="Chem. Biol. Interact.">
        <title>Extending the Bacillus cereus group genomics to putative food-borne pathogens of different toxicity.</title>
        <authorList>
            <person name="Lapidus A."/>
            <person name="Goltsman E."/>
            <person name="Auger S."/>
            <person name="Galleron N."/>
            <person name="Segurens B."/>
            <person name="Dossat C."/>
            <person name="Land M.L."/>
            <person name="Broussolle V."/>
            <person name="Brillard J."/>
            <person name="Guinebretiere M.H."/>
            <person name="Sanchis V."/>
            <person name="Nguen-The C."/>
            <person name="Lereclus D."/>
            <person name="Richardson P."/>
            <person name="Wincker P."/>
            <person name="Weissenbach J."/>
            <person name="Ehrlich S.D."/>
            <person name="Sorokin A."/>
        </authorList>
    </citation>
    <scope>NUCLEOTIDE SEQUENCE [LARGE SCALE GENOMIC DNA]</scope>
    <source>
        <strain evidence="3">DSM 22905 / CIP 110041 / 391-98 / NVH 391-98</strain>
    </source>
</reference>
<feature type="compositionally biased region" description="Basic and acidic residues" evidence="1">
    <location>
        <begin position="441"/>
        <end position="456"/>
    </location>
</feature>
<dbReference type="KEGG" id="bcy:Bcer98_0149"/>
<evidence type="ECO:0000313" key="2">
    <source>
        <dbReference type="EMBL" id="ABS20523.1"/>
    </source>
</evidence>
<dbReference type="EMBL" id="CP000764">
    <property type="protein sequence ID" value="ABS20523.1"/>
    <property type="molecule type" value="Genomic_DNA"/>
</dbReference>
<dbReference type="eggNOG" id="COG4856">
    <property type="taxonomic scope" value="Bacteria"/>
</dbReference>
<organism evidence="2 3">
    <name type="scientific">Bacillus cytotoxicus (strain DSM 22905 / CIP 110041 / 391-98 / NVH 391-98)</name>
    <dbReference type="NCBI Taxonomy" id="315749"/>
    <lineage>
        <taxon>Bacteria</taxon>
        <taxon>Bacillati</taxon>
        <taxon>Bacillota</taxon>
        <taxon>Bacilli</taxon>
        <taxon>Bacillales</taxon>
        <taxon>Bacillaceae</taxon>
        <taxon>Bacillus</taxon>
        <taxon>Bacillus cereus group</taxon>
    </lineage>
</organism>
<feature type="compositionally biased region" description="Polar residues" evidence="1">
    <location>
        <begin position="426"/>
        <end position="440"/>
    </location>
</feature>
<dbReference type="HOGENOM" id="CLU_039811_3_0_9"/>
<dbReference type="STRING" id="315749.Bcer98_0149"/>
<proteinExistence type="predicted"/>
<keyword evidence="3" id="KW-1185">Reference proteome</keyword>
<dbReference type="InterPro" id="IPR012505">
    <property type="entry name" value="YbbR"/>
</dbReference>
<feature type="region of interest" description="Disordered" evidence="1">
    <location>
        <begin position="408"/>
        <end position="481"/>
    </location>
</feature>
<dbReference type="AlphaFoldDB" id="A7GK65"/>
<gene>
    <name evidence="2" type="ordered locus">Bcer98_0149</name>
</gene>
<dbReference type="Gene3D" id="2.170.120.30">
    <property type="match status" value="2"/>
</dbReference>
<accession>A7GK65</accession>
<name>A7GK65_BACCN</name>
<dbReference type="PANTHER" id="PTHR37804">
    <property type="entry name" value="CDAA REGULATORY PROTEIN CDAR"/>
    <property type="match status" value="1"/>
</dbReference>
<evidence type="ECO:0000256" key="1">
    <source>
        <dbReference type="SAM" id="MobiDB-lite"/>
    </source>
</evidence>
<dbReference type="Proteomes" id="UP000002300">
    <property type="component" value="Chromosome"/>
</dbReference>
<dbReference type="InterPro" id="IPR053154">
    <property type="entry name" value="c-di-AMP_regulator"/>
</dbReference>
<dbReference type="Gene3D" id="2.170.120.40">
    <property type="entry name" value="YbbR-like domain"/>
    <property type="match status" value="2"/>
</dbReference>